<feature type="domain" description="GIY-YIG" evidence="1">
    <location>
        <begin position="62"/>
        <end position="103"/>
    </location>
</feature>
<evidence type="ECO:0000259" key="1">
    <source>
        <dbReference type="Pfam" id="PF01541"/>
    </source>
</evidence>
<organism evidence="2">
    <name type="scientific">Heligmosomoides polygyrus</name>
    <name type="common">Parasitic roundworm</name>
    <dbReference type="NCBI Taxonomy" id="6339"/>
    <lineage>
        <taxon>Eukaryota</taxon>
        <taxon>Metazoa</taxon>
        <taxon>Ecdysozoa</taxon>
        <taxon>Nematoda</taxon>
        <taxon>Chromadorea</taxon>
        <taxon>Rhabditida</taxon>
        <taxon>Rhabditina</taxon>
        <taxon>Rhabditomorpha</taxon>
        <taxon>Strongyloidea</taxon>
        <taxon>Heligmosomidae</taxon>
        <taxon>Heligmosomoides</taxon>
    </lineage>
</organism>
<dbReference type="InterPro" id="IPR035901">
    <property type="entry name" value="GIY-YIG_endonuc_sf"/>
</dbReference>
<protein>
    <recommendedName>
        <fullName evidence="1">GIY-YIG domain-containing protein</fullName>
    </recommendedName>
</protein>
<proteinExistence type="predicted"/>
<evidence type="ECO:0000313" key="2">
    <source>
        <dbReference type="EMBL" id="VDP30444.1"/>
    </source>
</evidence>
<dbReference type="Pfam" id="PF01541">
    <property type="entry name" value="GIY-YIG"/>
    <property type="match status" value="1"/>
</dbReference>
<gene>
    <name evidence="2" type="ORF">HPBE_LOCUS22112</name>
</gene>
<dbReference type="Gene3D" id="3.40.1440.10">
    <property type="entry name" value="GIY-YIG endonuclease"/>
    <property type="match status" value="1"/>
</dbReference>
<name>A0A3P8DEH0_HELPZ</name>
<reference evidence="2" key="1">
    <citation type="submission" date="2018-11" db="EMBL/GenBank/DDBJ databases">
        <authorList>
            <consortium name="Pathogen Informatics"/>
        </authorList>
    </citation>
    <scope>NUCLEOTIDE SEQUENCE [LARGE SCALE GENOMIC DNA]</scope>
</reference>
<dbReference type="AlphaFoldDB" id="A0A3P8DEH0"/>
<dbReference type="OrthoDB" id="5899721at2759"/>
<dbReference type="InterPro" id="IPR000305">
    <property type="entry name" value="GIY-YIG_endonuc"/>
</dbReference>
<dbReference type="SUPFAM" id="SSF82771">
    <property type="entry name" value="GIY-YIG endonuclease"/>
    <property type="match status" value="1"/>
</dbReference>
<accession>A0A3P8DEH0</accession>
<dbReference type="EMBL" id="UZAH01033667">
    <property type="protein sequence ID" value="VDP30444.1"/>
    <property type="molecule type" value="Genomic_DNA"/>
</dbReference>
<sequence>MRNDWYRSIRLFEIYTAVYTFYQNTAFSQWTYMFSEYLKHGVKCSDMPGIPRRKEGDCTVSGVVYLISCQACGEEYIGKTGRPLYVRIKEHLNGKEKLRASTALGYHRINSHGGEDFGVEALKKAIQPKR</sequence>